<evidence type="ECO:0008006" key="4">
    <source>
        <dbReference type="Google" id="ProtNLM"/>
    </source>
</evidence>
<evidence type="ECO:0000256" key="1">
    <source>
        <dbReference type="SAM" id="Phobius"/>
    </source>
</evidence>
<dbReference type="RefSeq" id="WP_308507750.1">
    <property type="nucleotide sequence ID" value="NZ_BJYL01000070.1"/>
</dbReference>
<keyword evidence="3" id="KW-1185">Reference proteome</keyword>
<keyword evidence="1" id="KW-1133">Transmembrane helix</keyword>
<comment type="caution">
    <text evidence="2">The sequence shown here is derived from an EMBL/GenBank/DDBJ whole genome shotgun (WGS) entry which is preliminary data.</text>
</comment>
<accession>A0A511ZCQ8</accession>
<feature type="transmembrane region" description="Helical" evidence="1">
    <location>
        <begin position="12"/>
        <end position="34"/>
    </location>
</feature>
<proteinExistence type="predicted"/>
<keyword evidence="1" id="KW-0812">Transmembrane</keyword>
<reference evidence="2 3" key="1">
    <citation type="submission" date="2019-07" db="EMBL/GenBank/DDBJ databases">
        <title>Whole genome shotgun sequence of Sporosarcina luteola NBRC 105378.</title>
        <authorList>
            <person name="Hosoyama A."/>
            <person name="Uohara A."/>
            <person name="Ohji S."/>
            <person name="Ichikawa N."/>
        </authorList>
    </citation>
    <scope>NUCLEOTIDE SEQUENCE [LARGE SCALE GENOMIC DNA]</scope>
    <source>
        <strain evidence="2 3">NBRC 105378</strain>
    </source>
</reference>
<keyword evidence="1" id="KW-0472">Membrane</keyword>
<protein>
    <recommendedName>
        <fullName evidence="4">Group-specific protein</fullName>
    </recommendedName>
</protein>
<gene>
    <name evidence="2" type="ORF">SLU01_35510</name>
</gene>
<dbReference type="AlphaFoldDB" id="A0A511ZCQ8"/>
<sequence length="172" mass="19530">MIKKIKNQQPTVTNAFWLTASFILIVWSITLLPVEGGIHIKNFYVASSFQNIEMVRYVSMRLVEKGLIHTYDWTKNERASTIEDLMEIGIQEKNAVLNSDFVIVLLPAGKGSHIEFGLALGGEKKIYLYSACDDINNFENTSTFYHLSSVEKYIGTIDGLIDKIIMNQMPFN</sequence>
<organism evidence="2 3">
    <name type="scientific">Sporosarcina luteola</name>
    <dbReference type="NCBI Taxonomy" id="582850"/>
    <lineage>
        <taxon>Bacteria</taxon>
        <taxon>Bacillati</taxon>
        <taxon>Bacillota</taxon>
        <taxon>Bacilli</taxon>
        <taxon>Bacillales</taxon>
        <taxon>Caryophanaceae</taxon>
        <taxon>Sporosarcina</taxon>
    </lineage>
</organism>
<dbReference type="Proteomes" id="UP000321901">
    <property type="component" value="Unassembled WGS sequence"/>
</dbReference>
<evidence type="ECO:0000313" key="3">
    <source>
        <dbReference type="Proteomes" id="UP000321901"/>
    </source>
</evidence>
<name>A0A511ZCQ8_9BACL</name>
<dbReference type="EMBL" id="BJYL01000070">
    <property type="protein sequence ID" value="GEN85239.1"/>
    <property type="molecule type" value="Genomic_DNA"/>
</dbReference>
<evidence type="ECO:0000313" key="2">
    <source>
        <dbReference type="EMBL" id="GEN85239.1"/>
    </source>
</evidence>